<keyword evidence="2" id="KW-0732">Signal</keyword>
<dbReference type="EMBL" id="GGFL01010037">
    <property type="protein sequence ID" value="MBW74215.1"/>
    <property type="molecule type" value="Transcribed_RNA"/>
</dbReference>
<accession>A0A2M4D9G8</accession>
<protein>
    <submittedName>
        <fullName evidence="3">Putative kunitz/bovine pancreatic trypsin inhibitor domain protein</fullName>
    </submittedName>
</protein>
<evidence type="ECO:0000256" key="2">
    <source>
        <dbReference type="SAM" id="SignalP"/>
    </source>
</evidence>
<feature type="region of interest" description="Disordered" evidence="1">
    <location>
        <begin position="62"/>
        <end position="91"/>
    </location>
</feature>
<reference evidence="3" key="1">
    <citation type="submission" date="2018-01" db="EMBL/GenBank/DDBJ databases">
        <title>An insight into the sialome of Amazonian anophelines.</title>
        <authorList>
            <person name="Ribeiro J.M."/>
            <person name="Scarpassa V."/>
            <person name="Calvo E."/>
        </authorList>
    </citation>
    <scope>NUCLEOTIDE SEQUENCE</scope>
</reference>
<evidence type="ECO:0000313" key="3">
    <source>
        <dbReference type="EMBL" id="MBW74215.1"/>
    </source>
</evidence>
<feature type="chain" id="PRO_5014636869" evidence="2">
    <location>
        <begin position="19"/>
        <end position="91"/>
    </location>
</feature>
<name>A0A2M4D9G8_ANODA</name>
<feature type="compositionally biased region" description="Pro residues" evidence="1">
    <location>
        <begin position="62"/>
        <end position="81"/>
    </location>
</feature>
<sequence>MLLRLASSMCSWFWLVSCRMTSLRFELALAERLCDPLSRDRLRPTPRKWPVPWPPVPVGPTPLLPLLPTPPPPPPPPPASPRGPCVSSRIR</sequence>
<evidence type="ECO:0000256" key="1">
    <source>
        <dbReference type="SAM" id="MobiDB-lite"/>
    </source>
</evidence>
<dbReference type="PROSITE" id="PS51257">
    <property type="entry name" value="PROKAR_LIPOPROTEIN"/>
    <property type="match status" value="1"/>
</dbReference>
<organism evidence="3">
    <name type="scientific">Anopheles darlingi</name>
    <name type="common">Mosquito</name>
    <dbReference type="NCBI Taxonomy" id="43151"/>
    <lineage>
        <taxon>Eukaryota</taxon>
        <taxon>Metazoa</taxon>
        <taxon>Ecdysozoa</taxon>
        <taxon>Arthropoda</taxon>
        <taxon>Hexapoda</taxon>
        <taxon>Insecta</taxon>
        <taxon>Pterygota</taxon>
        <taxon>Neoptera</taxon>
        <taxon>Endopterygota</taxon>
        <taxon>Diptera</taxon>
        <taxon>Nematocera</taxon>
        <taxon>Culicoidea</taxon>
        <taxon>Culicidae</taxon>
        <taxon>Anophelinae</taxon>
        <taxon>Anopheles</taxon>
    </lineage>
</organism>
<dbReference type="AlphaFoldDB" id="A0A2M4D9G8"/>
<feature type="signal peptide" evidence="2">
    <location>
        <begin position="1"/>
        <end position="18"/>
    </location>
</feature>
<proteinExistence type="predicted"/>